<feature type="compositionally biased region" description="Acidic residues" evidence="1">
    <location>
        <begin position="309"/>
        <end position="325"/>
    </location>
</feature>
<accession>A0A6A5T4D0</accession>
<dbReference type="InterPro" id="IPR024079">
    <property type="entry name" value="MetalloPept_cat_dom_sf"/>
</dbReference>
<dbReference type="EMBL" id="ML975997">
    <property type="protein sequence ID" value="KAF1947835.1"/>
    <property type="molecule type" value="Genomic_DNA"/>
</dbReference>
<keyword evidence="4" id="KW-1185">Reference proteome</keyword>
<dbReference type="Proteomes" id="UP000800038">
    <property type="component" value="Unassembled WGS sequence"/>
</dbReference>
<evidence type="ECO:0000256" key="2">
    <source>
        <dbReference type="SAM" id="SignalP"/>
    </source>
</evidence>
<reference evidence="3" key="1">
    <citation type="journal article" date="2020" name="Stud. Mycol.">
        <title>101 Dothideomycetes genomes: a test case for predicting lifestyles and emergence of pathogens.</title>
        <authorList>
            <person name="Haridas S."/>
            <person name="Albert R."/>
            <person name="Binder M."/>
            <person name="Bloem J."/>
            <person name="Labutti K."/>
            <person name="Salamov A."/>
            <person name="Andreopoulos B."/>
            <person name="Baker S."/>
            <person name="Barry K."/>
            <person name="Bills G."/>
            <person name="Bluhm B."/>
            <person name="Cannon C."/>
            <person name="Castanera R."/>
            <person name="Culley D."/>
            <person name="Daum C."/>
            <person name="Ezra D."/>
            <person name="Gonzalez J."/>
            <person name="Henrissat B."/>
            <person name="Kuo A."/>
            <person name="Liang C."/>
            <person name="Lipzen A."/>
            <person name="Lutzoni F."/>
            <person name="Magnuson J."/>
            <person name="Mondo S."/>
            <person name="Nolan M."/>
            <person name="Ohm R."/>
            <person name="Pangilinan J."/>
            <person name="Park H.-J."/>
            <person name="Ramirez L."/>
            <person name="Alfaro M."/>
            <person name="Sun H."/>
            <person name="Tritt A."/>
            <person name="Yoshinaga Y."/>
            <person name="Zwiers L.-H."/>
            <person name="Turgeon B."/>
            <person name="Goodwin S."/>
            <person name="Spatafora J."/>
            <person name="Crous P."/>
            <person name="Grigoriev I."/>
        </authorList>
    </citation>
    <scope>NUCLEOTIDE SEQUENCE</scope>
    <source>
        <strain evidence="3">CBS 161.51</strain>
    </source>
</reference>
<dbReference type="GO" id="GO:0008237">
    <property type="term" value="F:metallopeptidase activity"/>
    <property type="evidence" value="ECO:0007669"/>
    <property type="project" value="InterPro"/>
</dbReference>
<evidence type="ECO:0000256" key="1">
    <source>
        <dbReference type="SAM" id="MobiDB-lite"/>
    </source>
</evidence>
<protein>
    <submittedName>
        <fullName evidence="3">Uncharacterized protein</fullName>
    </submittedName>
</protein>
<sequence>MTRRAGLSLAMFVVSKTTLCTVLQKTLPTPAHVGGDRHVGFFPLVIQPPRVSRAGLQSLGTLARISPRTSSFSSKPSRTTTKYWEESPSQLAVGSARVWARILQPSRVVYLDSFRSTAEAVGRKQASQVVPCSDASGPSNSSDLSMSEYQGRLWHTAPEDGGPEVDSDYEAYSQQRHSSCLGHCQITFCNRFFNNLRTLDEATTSTKTLDHSPSKTPLVNDLLLNYGPKSKKSQEVAYEPYNVKMLRNCRGDAWYAGQNVDSYAWYGMAMWARKQIGHYPEDPKAGSMKPNRATRRADGSSLNTPPSADIEDDSEGQEVDYEPTEDITHPGYGDKMSVADITIPTLNVSCFDDASVIPGSVFSSDSNQVYNTFCRGAVNNRNQPHWMSDVFGKLTGNEPTGNSRVKRLAHMSLGKRDDGPEQFANWQFRLDWTPGEESFDGAECPLDCPTAFAVLAVTPQCSQKGCGFRSPGVFITTMY</sequence>
<keyword evidence="2" id="KW-0732">Signal</keyword>
<organism evidence="3 4">
    <name type="scientific">Clathrospora elynae</name>
    <dbReference type="NCBI Taxonomy" id="706981"/>
    <lineage>
        <taxon>Eukaryota</taxon>
        <taxon>Fungi</taxon>
        <taxon>Dikarya</taxon>
        <taxon>Ascomycota</taxon>
        <taxon>Pezizomycotina</taxon>
        <taxon>Dothideomycetes</taxon>
        <taxon>Pleosporomycetidae</taxon>
        <taxon>Pleosporales</taxon>
        <taxon>Diademaceae</taxon>
        <taxon>Clathrospora</taxon>
    </lineage>
</organism>
<dbReference type="OrthoDB" id="3790161at2759"/>
<gene>
    <name evidence="3" type="ORF">EJ02DRAFT_507644</name>
</gene>
<dbReference type="AlphaFoldDB" id="A0A6A5T4D0"/>
<proteinExistence type="predicted"/>
<feature type="signal peptide" evidence="2">
    <location>
        <begin position="1"/>
        <end position="20"/>
    </location>
</feature>
<name>A0A6A5T4D0_9PLEO</name>
<evidence type="ECO:0000313" key="3">
    <source>
        <dbReference type="EMBL" id="KAF1947835.1"/>
    </source>
</evidence>
<feature type="chain" id="PRO_5025431103" evidence="2">
    <location>
        <begin position="21"/>
        <end position="479"/>
    </location>
</feature>
<feature type="region of interest" description="Disordered" evidence="1">
    <location>
        <begin position="281"/>
        <end position="333"/>
    </location>
</feature>
<feature type="region of interest" description="Disordered" evidence="1">
    <location>
        <begin position="125"/>
        <end position="146"/>
    </location>
</feature>
<evidence type="ECO:0000313" key="4">
    <source>
        <dbReference type="Proteomes" id="UP000800038"/>
    </source>
</evidence>
<dbReference type="Gene3D" id="3.40.390.10">
    <property type="entry name" value="Collagenase (Catalytic Domain)"/>
    <property type="match status" value="1"/>
</dbReference>